<evidence type="ECO:0000256" key="3">
    <source>
        <dbReference type="ARBA" id="ARBA00022827"/>
    </source>
</evidence>
<keyword evidence="4" id="KW-0560">Oxidoreductase</keyword>
<dbReference type="Proteomes" id="UP000033588">
    <property type="component" value="Unassembled WGS sequence"/>
</dbReference>
<dbReference type="EMBL" id="LACC01000006">
    <property type="protein sequence ID" value="KJZ49688.1"/>
    <property type="molecule type" value="Genomic_DNA"/>
</dbReference>
<dbReference type="PRINTS" id="PR00411">
    <property type="entry name" value="PNDRDTASEI"/>
</dbReference>
<dbReference type="SUPFAM" id="SSF55424">
    <property type="entry name" value="FAD/NAD-linked reductases, dimerisation (C-terminal) domain"/>
    <property type="match status" value="1"/>
</dbReference>
<sequence>MTIERILIVGAGQCGAMAAASLRQRGFSGRIVLVGRESHPPYERPPLSKSVLTESTQTVSGLHKTDFYREHEIELHLGTAVQSLDPLKRTALLDDGTLIEWDRCLLATGGQPRILEKFPRTMANVHYLRTADDAFKLRQTLQESQGRLLIVGAGFLGLEVASTARSLGMEVTQLEAGEHLLKRALPCEISIWLAARARHYGVDLRLATSIDQQHPGEPGVYRLSDGTDITPSTILVAAGMQPETTLAKAIGLEMANDGGIAVDPQCATSIGGIYAAGDCATQKVAHCGQPMRLESWQYANEQARIAAAAMLGEDDSPTPLPWFWSDQFDCNLQMLGLPEPDLTYVQRTLSTTPEAPKWVSFGLRNGQLRHVVCANAGGELRPLKSLMEAGIACSAEALADINQPLRQLEKQFKTSNQSTYPAPAQEPLHV</sequence>
<dbReference type="InterPro" id="IPR016156">
    <property type="entry name" value="FAD/NAD-linked_Rdtase_dimer_sf"/>
</dbReference>
<evidence type="ECO:0008006" key="9">
    <source>
        <dbReference type="Google" id="ProtNLM"/>
    </source>
</evidence>
<dbReference type="InterPro" id="IPR050446">
    <property type="entry name" value="FAD-oxidoreductase/Apoptosis"/>
</dbReference>
<dbReference type="GO" id="GO:0016651">
    <property type="term" value="F:oxidoreductase activity, acting on NAD(P)H"/>
    <property type="evidence" value="ECO:0007669"/>
    <property type="project" value="TreeGrafter"/>
</dbReference>
<dbReference type="InterPro" id="IPR036188">
    <property type="entry name" value="FAD/NAD-bd_sf"/>
</dbReference>
<dbReference type="PATRIC" id="fig|294.132.peg.5361"/>
<dbReference type="Gene3D" id="3.50.50.60">
    <property type="entry name" value="FAD/NAD(P)-binding domain"/>
    <property type="match status" value="2"/>
</dbReference>
<dbReference type="InterPro" id="IPR023753">
    <property type="entry name" value="FAD/NAD-binding_dom"/>
</dbReference>
<reference evidence="7 8" key="1">
    <citation type="submission" date="2015-03" db="EMBL/GenBank/DDBJ databases">
        <title>Comparative genomics of Pseudomonas insights into diversity of traits involved in vanlence and defense.</title>
        <authorList>
            <person name="Qin Y."/>
        </authorList>
    </citation>
    <scope>NUCLEOTIDE SEQUENCE [LARGE SCALE GENOMIC DNA]</scope>
    <source>
        <strain evidence="7 8">C8</strain>
    </source>
</reference>
<dbReference type="PANTHER" id="PTHR43557">
    <property type="entry name" value="APOPTOSIS-INDUCING FACTOR 1"/>
    <property type="match status" value="1"/>
</dbReference>
<evidence type="ECO:0000313" key="7">
    <source>
        <dbReference type="EMBL" id="KJZ49688.1"/>
    </source>
</evidence>
<dbReference type="RefSeq" id="WP_046037993.1">
    <property type="nucleotide sequence ID" value="NZ_LACC01000006.1"/>
</dbReference>
<dbReference type="AlphaFoldDB" id="A0A0F4TZ30"/>
<organism evidence="7 8">
    <name type="scientific">Pseudomonas fluorescens</name>
    <dbReference type="NCBI Taxonomy" id="294"/>
    <lineage>
        <taxon>Bacteria</taxon>
        <taxon>Pseudomonadati</taxon>
        <taxon>Pseudomonadota</taxon>
        <taxon>Gammaproteobacteria</taxon>
        <taxon>Pseudomonadales</taxon>
        <taxon>Pseudomonadaceae</taxon>
        <taxon>Pseudomonas</taxon>
    </lineage>
</organism>
<keyword evidence="3" id="KW-0274">FAD</keyword>
<dbReference type="SUPFAM" id="SSF51905">
    <property type="entry name" value="FAD/NAD(P)-binding domain"/>
    <property type="match status" value="1"/>
</dbReference>
<dbReference type="OrthoDB" id="9800167at2"/>
<feature type="domain" description="FAD/NAD(P)-binding" evidence="5">
    <location>
        <begin position="5"/>
        <end position="303"/>
    </location>
</feature>
<gene>
    <name evidence="7" type="ORF">VC35_04335</name>
</gene>
<feature type="domain" description="Reductase C-terminal" evidence="6">
    <location>
        <begin position="322"/>
        <end position="408"/>
    </location>
</feature>
<evidence type="ECO:0000259" key="6">
    <source>
        <dbReference type="Pfam" id="PF14759"/>
    </source>
</evidence>
<dbReference type="InterPro" id="IPR028202">
    <property type="entry name" value="Reductase_C"/>
</dbReference>
<dbReference type="Pfam" id="PF14759">
    <property type="entry name" value="Reductase_C"/>
    <property type="match status" value="1"/>
</dbReference>
<name>A0A0F4TZ30_PSEFL</name>
<dbReference type="PANTHER" id="PTHR43557:SF2">
    <property type="entry name" value="RIESKE DOMAIN-CONTAINING PROTEIN-RELATED"/>
    <property type="match status" value="1"/>
</dbReference>
<dbReference type="GO" id="GO:0005737">
    <property type="term" value="C:cytoplasm"/>
    <property type="evidence" value="ECO:0007669"/>
    <property type="project" value="TreeGrafter"/>
</dbReference>
<dbReference type="PRINTS" id="PR00368">
    <property type="entry name" value="FADPNR"/>
</dbReference>
<evidence type="ECO:0000256" key="4">
    <source>
        <dbReference type="ARBA" id="ARBA00023002"/>
    </source>
</evidence>
<evidence type="ECO:0000256" key="1">
    <source>
        <dbReference type="ARBA" id="ARBA00001974"/>
    </source>
</evidence>
<dbReference type="Gene3D" id="3.30.390.30">
    <property type="match status" value="1"/>
</dbReference>
<comment type="cofactor">
    <cofactor evidence="1">
        <name>FAD</name>
        <dbReference type="ChEBI" id="CHEBI:57692"/>
    </cofactor>
</comment>
<evidence type="ECO:0000313" key="8">
    <source>
        <dbReference type="Proteomes" id="UP000033588"/>
    </source>
</evidence>
<comment type="caution">
    <text evidence="7">The sequence shown here is derived from an EMBL/GenBank/DDBJ whole genome shotgun (WGS) entry which is preliminary data.</text>
</comment>
<dbReference type="Pfam" id="PF07992">
    <property type="entry name" value="Pyr_redox_2"/>
    <property type="match status" value="1"/>
</dbReference>
<accession>A0A0F4TZ30</accession>
<proteinExistence type="predicted"/>
<evidence type="ECO:0000256" key="2">
    <source>
        <dbReference type="ARBA" id="ARBA00022630"/>
    </source>
</evidence>
<keyword evidence="2" id="KW-0285">Flavoprotein</keyword>
<evidence type="ECO:0000259" key="5">
    <source>
        <dbReference type="Pfam" id="PF07992"/>
    </source>
</evidence>
<protein>
    <recommendedName>
        <fullName evidence="9">Ferredoxin--NAD(+) reductase</fullName>
    </recommendedName>
</protein>